<keyword evidence="5" id="KW-0547">Nucleotide-binding</keyword>
<comment type="similarity">
    <text evidence="1">Belongs to the ThiD family.</text>
</comment>
<dbReference type="GO" id="GO:0046872">
    <property type="term" value="F:metal ion binding"/>
    <property type="evidence" value="ECO:0007669"/>
    <property type="project" value="UniProtKB-KW"/>
</dbReference>
<evidence type="ECO:0000256" key="3">
    <source>
        <dbReference type="ARBA" id="ARBA00022679"/>
    </source>
</evidence>
<proteinExistence type="inferred from homology"/>
<evidence type="ECO:0000256" key="1">
    <source>
        <dbReference type="ARBA" id="ARBA00009879"/>
    </source>
</evidence>
<dbReference type="Proteomes" id="UP000182077">
    <property type="component" value="Unassembled WGS sequence"/>
</dbReference>
<organism evidence="15 16">
    <name type="scientific">Enterococcus hermanniensis</name>
    <dbReference type="NCBI Taxonomy" id="249189"/>
    <lineage>
        <taxon>Bacteria</taxon>
        <taxon>Bacillati</taxon>
        <taxon>Bacillota</taxon>
        <taxon>Bacilli</taxon>
        <taxon>Lactobacillales</taxon>
        <taxon>Enterococcaceae</taxon>
        <taxon>Enterococcus</taxon>
    </lineage>
</organism>
<protein>
    <recommendedName>
        <fullName evidence="2">pyridoxal kinase</fullName>
        <ecNumber evidence="2">2.7.1.35</ecNumber>
    </recommendedName>
    <alternativeName>
        <fullName evidence="10">PN/PL/PM kinase</fullName>
    </alternativeName>
    <alternativeName>
        <fullName evidence="11">Pyridoxal kinase</fullName>
    </alternativeName>
    <alternativeName>
        <fullName evidence="9">Pyridoxamine kinase</fullName>
    </alternativeName>
    <alternativeName>
        <fullName evidence="12">Vitamin B6 kinase</fullName>
    </alternativeName>
</protein>
<dbReference type="CDD" id="cd01169">
    <property type="entry name" value="HMPP_kinase"/>
    <property type="match status" value="1"/>
</dbReference>
<dbReference type="EC" id="2.7.1.35" evidence="2"/>
<gene>
    <name evidence="15" type="ORF">RV04_GL000866</name>
</gene>
<dbReference type="OrthoDB" id="9810880at2"/>
<dbReference type="InterPro" id="IPR004399">
    <property type="entry name" value="HMP/HMP-P_kinase_dom"/>
</dbReference>
<evidence type="ECO:0000256" key="9">
    <source>
        <dbReference type="ARBA" id="ARBA00042307"/>
    </source>
</evidence>
<evidence type="ECO:0000313" key="16">
    <source>
        <dbReference type="Proteomes" id="UP000182077"/>
    </source>
</evidence>
<keyword evidence="7" id="KW-0067">ATP-binding</keyword>
<comment type="catalytic activity">
    <reaction evidence="13">
        <text>pyridoxal + ATP = pyridoxal 5'-phosphate + ADP + H(+)</text>
        <dbReference type="Rhea" id="RHEA:10224"/>
        <dbReference type="ChEBI" id="CHEBI:15378"/>
        <dbReference type="ChEBI" id="CHEBI:17310"/>
        <dbReference type="ChEBI" id="CHEBI:30616"/>
        <dbReference type="ChEBI" id="CHEBI:456216"/>
        <dbReference type="ChEBI" id="CHEBI:597326"/>
        <dbReference type="EC" id="2.7.1.35"/>
    </reaction>
</comment>
<dbReference type="Gene3D" id="3.40.1190.20">
    <property type="match status" value="1"/>
</dbReference>
<evidence type="ECO:0000256" key="12">
    <source>
        <dbReference type="ARBA" id="ARBA00042531"/>
    </source>
</evidence>
<dbReference type="PANTHER" id="PTHR20858">
    <property type="entry name" value="PHOSPHOMETHYLPYRIMIDINE KINASE"/>
    <property type="match status" value="1"/>
</dbReference>
<dbReference type="GO" id="GO:0005524">
    <property type="term" value="F:ATP binding"/>
    <property type="evidence" value="ECO:0007669"/>
    <property type="project" value="UniProtKB-KW"/>
</dbReference>
<dbReference type="EMBL" id="JXKQ01000002">
    <property type="protein sequence ID" value="OJG46438.1"/>
    <property type="molecule type" value="Genomic_DNA"/>
</dbReference>
<dbReference type="Pfam" id="PF08543">
    <property type="entry name" value="Phos_pyr_kin"/>
    <property type="match status" value="1"/>
</dbReference>
<evidence type="ECO:0000256" key="10">
    <source>
        <dbReference type="ARBA" id="ARBA00042348"/>
    </source>
</evidence>
<evidence type="ECO:0000256" key="4">
    <source>
        <dbReference type="ARBA" id="ARBA00022723"/>
    </source>
</evidence>
<evidence type="ECO:0000256" key="5">
    <source>
        <dbReference type="ARBA" id="ARBA00022741"/>
    </source>
</evidence>
<evidence type="ECO:0000256" key="7">
    <source>
        <dbReference type="ARBA" id="ARBA00022840"/>
    </source>
</evidence>
<dbReference type="GO" id="GO:0008972">
    <property type="term" value="F:phosphomethylpyrimidine kinase activity"/>
    <property type="evidence" value="ECO:0007669"/>
    <property type="project" value="InterPro"/>
</dbReference>
<dbReference type="GO" id="GO:0009228">
    <property type="term" value="P:thiamine biosynthetic process"/>
    <property type="evidence" value="ECO:0007669"/>
    <property type="project" value="InterPro"/>
</dbReference>
<evidence type="ECO:0000256" key="6">
    <source>
        <dbReference type="ARBA" id="ARBA00022777"/>
    </source>
</evidence>
<keyword evidence="16" id="KW-1185">Reference proteome</keyword>
<sequence length="259" mass="28383">MTKTILTIAGSDTLAGGGLQSDLKTFENHHLFGTTAITCIAICKDDQFEINDIPPLLLADQLQTLSDNLSLDGIKIGLIHHVESVAFVEAFIKSFNGPVVLDPVMAFKETNTVYSKDYREKLIKLFPFTTIITPNLKEAELLSEHFIHDKKDMELAARKIIELGAKTVVIKGGERLSGDLATDLFYDGHRFTYFTKPKLAANTINGAGCSFASAIASNLVLGNSLLLSVEKSKEFVYQAIENGLELKNGEGNVWFGKNL</sequence>
<evidence type="ECO:0000256" key="8">
    <source>
        <dbReference type="ARBA" id="ARBA00022842"/>
    </source>
</evidence>
<keyword evidence="4" id="KW-0479">Metal-binding</keyword>
<feature type="domain" description="Pyridoxamine kinase/Phosphomethylpyrimidine kinase" evidence="14">
    <location>
        <begin position="12"/>
        <end position="253"/>
    </location>
</feature>
<dbReference type="InterPro" id="IPR029056">
    <property type="entry name" value="Ribokinase-like"/>
</dbReference>
<evidence type="ECO:0000256" key="2">
    <source>
        <dbReference type="ARBA" id="ARBA00012104"/>
    </source>
</evidence>
<dbReference type="InterPro" id="IPR013749">
    <property type="entry name" value="PM/HMP-P_kinase-1"/>
</dbReference>
<dbReference type="GO" id="GO:0008902">
    <property type="term" value="F:hydroxymethylpyrimidine kinase activity"/>
    <property type="evidence" value="ECO:0007669"/>
    <property type="project" value="TreeGrafter"/>
</dbReference>
<dbReference type="GO" id="GO:0008478">
    <property type="term" value="F:pyridoxal kinase activity"/>
    <property type="evidence" value="ECO:0007669"/>
    <property type="project" value="UniProtKB-EC"/>
</dbReference>
<keyword evidence="6 15" id="KW-0418">Kinase</keyword>
<evidence type="ECO:0000256" key="13">
    <source>
        <dbReference type="ARBA" id="ARBA00049293"/>
    </source>
</evidence>
<dbReference type="RefSeq" id="WP_071856899.1">
    <property type="nucleotide sequence ID" value="NZ_JBHSHK010000005.1"/>
</dbReference>
<dbReference type="NCBIfam" id="NF009078">
    <property type="entry name" value="PRK12413.1"/>
    <property type="match status" value="1"/>
</dbReference>
<dbReference type="PANTHER" id="PTHR20858:SF19">
    <property type="entry name" value="PYRIDOXINE KINASE"/>
    <property type="match status" value="1"/>
</dbReference>
<keyword evidence="8" id="KW-0460">Magnesium</keyword>
<dbReference type="AlphaFoldDB" id="A0A1L8TQH8"/>
<reference evidence="15 16" key="1">
    <citation type="submission" date="2014-12" db="EMBL/GenBank/DDBJ databases">
        <title>Draft genome sequences of 29 type strains of Enterococci.</title>
        <authorList>
            <person name="Zhong Z."/>
            <person name="Sun Z."/>
            <person name="Liu W."/>
            <person name="Zhang W."/>
            <person name="Zhang H."/>
        </authorList>
    </citation>
    <scope>NUCLEOTIDE SEQUENCE [LARGE SCALE GENOMIC DNA]</scope>
    <source>
        <strain evidence="15 16">DSM 17122</strain>
    </source>
</reference>
<dbReference type="NCBIfam" id="TIGR00097">
    <property type="entry name" value="HMP-P_kinase"/>
    <property type="match status" value="1"/>
</dbReference>
<dbReference type="SUPFAM" id="SSF53613">
    <property type="entry name" value="Ribokinase-like"/>
    <property type="match status" value="1"/>
</dbReference>
<name>A0A1L8TQH8_9ENTE</name>
<evidence type="ECO:0000256" key="11">
    <source>
        <dbReference type="ARBA" id="ARBA00042396"/>
    </source>
</evidence>
<evidence type="ECO:0000313" key="15">
    <source>
        <dbReference type="EMBL" id="OJG46438.1"/>
    </source>
</evidence>
<keyword evidence="3" id="KW-0808">Transferase</keyword>
<comment type="caution">
    <text evidence="15">The sequence shown here is derived from an EMBL/GenBank/DDBJ whole genome shotgun (WGS) entry which is preliminary data.</text>
</comment>
<dbReference type="GO" id="GO:0005829">
    <property type="term" value="C:cytosol"/>
    <property type="evidence" value="ECO:0007669"/>
    <property type="project" value="TreeGrafter"/>
</dbReference>
<evidence type="ECO:0000259" key="14">
    <source>
        <dbReference type="Pfam" id="PF08543"/>
    </source>
</evidence>
<dbReference type="STRING" id="249189.RV04_GL000866"/>
<accession>A0A1L8TQH8</accession>